<dbReference type="SUPFAM" id="SSF55021">
    <property type="entry name" value="ACT-like"/>
    <property type="match status" value="1"/>
</dbReference>
<reference evidence="6 7" key="2">
    <citation type="submission" date="2018-03" db="EMBL/GenBank/DDBJ databases">
        <authorList>
            <person name="Keele B.F."/>
        </authorList>
    </citation>
    <scope>NUCLEOTIDE SEQUENCE [LARGE SCALE GENOMIC DNA]</scope>
    <source>
        <strain evidence="6 7">D13</strain>
    </source>
</reference>
<dbReference type="NCBIfam" id="NF004684">
    <property type="entry name" value="PRK06027.1"/>
    <property type="match status" value="1"/>
</dbReference>
<reference evidence="6 7" key="1">
    <citation type="submission" date="2018-03" db="EMBL/GenBank/DDBJ databases">
        <title>Ahniella affigens gen. nov., sp. nov., a gammaproteobacterium isolated from sandy soil near a stream.</title>
        <authorList>
            <person name="Ko Y."/>
            <person name="Kim J.-H."/>
        </authorList>
    </citation>
    <scope>NUCLEOTIDE SEQUENCE [LARGE SCALE GENOMIC DNA]</scope>
    <source>
        <strain evidence="6 7">D13</strain>
    </source>
</reference>
<dbReference type="CDD" id="cd04875">
    <property type="entry name" value="ACT_F4HF-DF"/>
    <property type="match status" value="1"/>
</dbReference>
<dbReference type="InterPro" id="IPR036477">
    <property type="entry name" value="Formyl_transf_N_sf"/>
</dbReference>
<dbReference type="RefSeq" id="WP_106893463.1">
    <property type="nucleotide sequence ID" value="NZ_CP027860.1"/>
</dbReference>
<dbReference type="AlphaFoldDB" id="A0A2P1PXI7"/>
<evidence type="ECO:0000313" key="6">
    <source>
        <dbReference type="EMBL" id="AVP99546.1"/>
    </source>
</evidence>
<dbReference type="InterPro" id="IPR045865">
    <property type="entry name" value="ACT-like_dom_sf"/>
</dbReference>
<name>A0A2P1PXI7_9GAMM</name>
<feature type="active site" evidence="3">
    <location>
        <position position="229"/>
    </location>
</feature>
<comment type="catalytic activity">
    <reaction evidence="3">
        <text>(6R)-10-formyltetrahydrofolate + H2O = (6S)-5,6,7,8-tetrahydrofolate + formate + H(+)</text>
        <dbReference type="Rhea" id="RHEA:19833"/>
        <dbReference type="ChEBI" id="CHEBI:15377"/>
        <dbReference type="ChEBI" id="CHEBI:15378"/>
        <dbReference type="ChEBI" id="CHEBI:15740"/>
        <dbReference type="ChEBI" id="CHEBI:57453"/>
        <dbReference type="ChEBI" id="CHEBI:195366"/>
        <dbReference type="EC" id="3.5.1.10"/>
    </reaction>
</comment>
<feature type="domain" description="ACT" evidence="5">
    <location>
        <begin position="7"/>
        <end position="88"/>
    </location>
</feature>
<dbReference type="SUPFAM" id="SSF53328">
    <property type="entry name" value="Formyltransferase"/>
    <property type="match status" value="1"/>
</dbReference>
<evidence type="ECO:0000256" key="3">
    <source>
        <dbReference type="HAMAP-Rule" id="MF_01927"/>
    </source>
</evidence>
<dbReference type="PROSITE" id="PS51671">
    <property type="entry name" value="ACT"/>
    <property type="match status" value="1"/>
</dbReference>
<evidence type="ECO:0000259" key="5">
    <source>
        <dbReference type="PROSITE" id="PS51671"/>
    </source>
</evidence>
<dbReference type="NCBIfam" id="TIGR00655">
    <property type="entry name" value="PurU"/>
    <property type="match status" value="1"/>
</dbReference>
<dbReference type="InterPro" id="IPR002376">
    <property type="entry name" value="Formyl_transf_N"/>
</dbReference>
<dbReference type="InterPro" id="IPR002912">
    <property type="entry name" value="ACT_dom"/>
</dbReference>
<dbReference type="PIRSF" id="PIRSF036480">
    <property type="entry name" value="FormyFH4_hydr"/>
    <property type="match status" value="1"/>
</dbReference>
<keyword evidence="2 3" id="KW-0378">Hydrolase</keyword>
<dbReference type="OrthoDB" id="9806170at2"/>
<dbReference type="Proteomes" id="UP000241074">
    <property type="component" value="Chromosome"/>
</dbReference>
<dbReference type="EMBL" id="CP027860">
    <property type="protein sequence ID" value="AVP99546.1"/>
    <property type="molecule type" value="Genomic_DNA"/>
</dbReference>
<dbReference type="PANTHER" id="PTHR42706">
    <property type="entry name" value="FORMYLTETRAHYDROFOLATE DEFORMYLASE"/>
    <property type="match status" value="1"/>
</dbReference>
<evidence type="ECO:0000256" key="1">
    <source>
        <dbReference type="ARBA" id="ARBA00022563"/>
    </source>
</evidence>
<dbReference type="GO" id="GO:0008864">
    <property type="term" value="F:formyltetrahydrofolate deformylase activity"/>
    <property type="evidence" value="ECO:0007669"/>
    <property type="project" value="UniProtKB-UniRule"/>
</dbReference>
<dbReference type="Gene3D" id="3.30.70.260">
    <property type="match status" value="1"/>
</dbReference>
<organism evidence="6 7">
    <name type="scientific">Ahniella affigens</name>
    <dbReference type="NCBI Taxonomy" id="2021234"/>
    <lineage>
        <taxon>Bacteria</taxon>
        <taxon>Pseudomonadati</taxon>
        <taxon>Pseudomonadota</taxon>
        <taxon>Gammaproteobacteria</taxon>
        <taxon>Lysobacterales</taxon>
        <taxon>Rhodanobacteraceae</taxon>
        <taxon>Ahniella</taxon>
    </lineage>
</organism>
<dbReference type="GO" id="GO:0006189">
    <property type="term" value="P:'de novo' IMP biosynthetic process"/>
    <property type="evidence" value="ECO:0007669"/>
    <property type="project" value="UniProtKB-UniRule"/>
</dbReference>
<dbReference type="KEGG" id="xba:C7S18_21260"/>
<gene>
    <name evidence="3 6" type="primary">purU</name>
    <name evidence="6" type="ORF">C7S18_21260</name>
</gene>
<accession>A0A2P1PXI7</accession>
<comment type="function">
    <text evidence="3">Catalyzes the hydrolysis of 10-formyltetrahydrofolate (formyl-FH4) to formate and tetrahydrofolate (FH4).</text>
</comment>
<evidence type="ECO:0000256" key="4">
    <source>
        <dbReference type="NCBIfam" id="TIGR00655"/>
    </source>
</evidence>
<dbReference type="Pfam" id="PF00551">
    <property type="entry name" value="Formyl_trans_N"/>
    <property type="match status" value="1"/>
</dbReference>
<dbReference type="PRINTS" id="PR01575">
    <property type="entry name" value="FFH4HYDRLASE"/>
</dbReference>
<protein>
    <recommendedName>
        <fullName evidence="3 4">Formyltetrahydrofolate deformylase</fullName>
        <ecNumber evidence="3 4">3.5.1.10</ecNumber>
    </recommendedName>
    <alternativeName>
        <fullName evidence="3">Formyl-FH(4) hydrolase</fullName>
    </alternativeName>
</protein>
<dbReference type="EC" id="3.5.1.10" evidence="3 4"/>
<evidence type="ECO:0000256" key="2">
    <source>
        <dbReference type="ARBA" id="ARBA00022801"/>
    </source>
</evidence>
<dbReference type="InterPro" id="IPR044074">
    <property type="entry name" value="PurU_ACT"/>
</dbReference>
<dbReference type="CDD" id="cd08648">
    <property type="entry name" value="FMT_core_Formyl-FH4-Hydrolase_C"/>
    <property type="match status" value="1"/>
</dbReference>
<dbReference type="InterPro" id="IPR041729">
    <property type="entry name" value="Formyl-FH4-Hydrolase_C"/>
</dbReference>
<dbReference type="HAMAP" id="MF_01927">
    <property type="entry name" value="PurU"/>
    <property type="match status" value="1"/>
</dbReference>
<keyword evidence="3" id="KW-0658">Purine biosynthesis</keyword>
<sequence length="285" mass="32001">MSTPHFILTIRCQDAVGIVAAVASALAAADAFITESSHYGDEETGLFFMRTVFRPTGAHFQSRDDFLTALAPVRQRFGMDLNLHRRDRRMKVLIAVSKPGHCLNHLLHQWQSGELPIDVVGVLSNHRDHQRLTEWYGIPFHFLPMGADKPEQEAALFAVFEQTGAELLVLARYMQVLSDDLCQKLAGRAINIHHSFLPSFKGAKPYHQAHARGVKVVGATAHYVTKDLDEGPIIEQETERVAHNQSAQTLARIGKDIESVVLTRAVRWHAEHRVMLNGLRTVVFY</sequence>
<comment type="similarity">
    <text evidence="3">Belongs to the PurU family.</text>
</comment>
<proteinExistence type="inferred from homology"/>
<dbReference type="PANTHER" id="PTHR42706:SF1">
    <property type="entry name" value="FORMYLTETRAHYDROFOLATE DEFORMYLASE 2, MITOCHONDRIAL"/>
    <property type="match status" value="1"/>
</dbReference>
<dbReference type="InterPro" id="IPR004810">
    <property type="entry name" value="PurU"/>
</dbReference>
<keyword evidence="1 3" id="KW-0554">One-carbon metabolism</keyword>
<comment type="pathway">
    <text evidence="3">Purine metabolism; IMP biosynthesis via de novo pathway; formate from 10-formyl-5,6,7,8-tetrahydrofolate: step 1/1.</text>
</comment>
<dbReference type="Gene3D" id="3.40.50.170">
    <property type="entry name" value="Formyl transferase, N-terminal domain"/>
    <property type="match status" value="1"/>
</dbReference>
<keyword evidence="7" id="KW-1185">Reference proteome</keyword>
<dbReference type="GO" id="GO:0006730">
    <property type="term" value="P:one-carbon metabolic process"/>
    <property type="evidence" value="ECO:0007669"/>
    <property type="project" value="UniProtKB-KW"/>
</dbReference>
<evidence type="ECO:0000313" key="7">
    <source>
        <dbReference type="Proteomes" id="UP000241074"/>
    </source>
</evidence>
<dbReference type="UniPathway" id="UPA00074">
    <property type="reaction ID" value="UER00170"/>
</dbReference>